<keyword evidence="4" id="KW-0539">Nucleus</keyword>
<organism evidence="6 7">
    <name type="scientific">Haemonchus contortus</name>
    <name type="common">Barber pole worm</name>
    <dbReference type="NCBI Taxonomy" id="6289"/>
    <lineage>
        <taxon>Eukaryota</taxon>
        <taxon>Metazoa</taxon>
        <taxon>Ecdysozoa</taxon>
        <taxon>Nematoda</taxon>
        <taxon>Chromadorea</taxon>
        <taxon>Rhabditida</taxon>
        <taxon>Rhabditina</taxon>
        <taxon>Rhabditomorpha</taxon>
        <taxon>Strongyloidea</taxon>
        <taxon>Trichostrongylidae</taxon>
        <taxon>Haemonchus</taxon>
    </lineage>
</organism>
<dbReference type="GO" id="GO:0006261">
    <property type="term" value="P:DNA-templated DNA replication"/>
    <property type="evidence" value="ECO:0007669"/>
    <property type="project" value="TreeGrafter"/>
</dbReference>
<reference evidence="7" key="1">
    <citation type="submission" date="2020-12" db="UniProtKB">
        <authorList>
            <consortium name="WormBaseParasite"/>
        </authorList>
    </citation>
    <scope>IDENTIFICATION</scope>
    <source>
        <strain evidence="7">MHco3</strain>
    </source>
</reference>
<evidence type="ECO:0000313" key="6">
    <source>
        <dbReference type="Proteomes" id="UP000025227"/>
    </source>
</evidence>
<feature type="region of interest" description="Disordered" evidence="5">
    <location>
        <begin position="221"/>
        <end position="240"/>
    </location>
</feature>
<comment type="similarity">
    <text evidence="2">Belongs to the MCMBP family.</text>
</comment>
<evidence type="ECO:0000256" key="1">
    <source>
        <dbReference type="ARBA" id="ARBA00004123"/>
    </source>
</evidence>
<dbReference type="PANTHER" id="PTHR13489:SF0">
    <property type="entry name" value="MINI-CHROMOSOME MAINTENANCE COMPLEX-BINDING PROTEIN"/>
    <property type="match status" value="1"/>
</dbReference>
<keyword evidence="6" id="KW-1185">Reference proteome</keyword>
<evidence type="ECO:0000313" key="7">
    <source>
        <dbReference type="WBParaSite" id="HCON_00149610-00002"/>
    </source>
</evidence>
<dbReference type="Pfam" id="PF09739">
    <property type="entry name" value="MCM_bind"/>
    <property type="match status" value="2"/>
</dbReference>
<proteinExistence type="inferred from homology"/>
<evidence type="ECO:0000256" key="2">
    <source>
        <dbReference type="ARBA" id="ARBA00007925"/>
    </source>
</evidence>
<dbReference type="AlphaFoldDB" id="A0A7I4YW88"/>
<dbReference type="PANTHER" id="PTHR13489">
    <property type="entry name" value="MINI-CHROMOSOME MAINTENANCE COMPLEX-BINDING PROTEIN"/>
    <property type="match status" value="1"/>
</dbReference>
<dbReference type="GO" id="GO:0003682">
    <property type="term" value="F:chromatin binding"/>
    <property type="evidence" value="ECO:0007669"/>
    <property type="project" value="TreeGrafter"/>
</dbReference>
<sequence>MAPAPELASKDFMKVVDQLWRDRRETYVSSPNQLLIDVNEAFADNKLFVSLHTSKVLPGYLISARCMVQNTLTPEYFPLSCTVSKGSETVEVTGCLRDSFEDDVTNLVDHGHHHSRYCYKMVMVPGAVDWWLDDFNKTQTTALCSLTHGLQQMEISPAPVPAKITEFVAKVFDDGTPELKANTVVDIYGYLSASTHAGGEDDTRVDSSEQVTVHVLRMEEVRHVPSTDPEESASTNSPSIRNDLIREVSSVLGSTSAADIFINFLVSTTYSRPGGTPLCFLPLNIVGITDCGVAHKVIELVQHLMPKVKVLTLTPELLSKARFAPVKNYETDTLHQGELQLSNGTVLIIDETQLPTGSFPVSGFVEENLKVLEELIVEHRVSYDYGFYKIPMDVDYNVLILSKKESRFFKTPFRIPIEPSNSPVCVGNVEKKREYLQRCRSGVSSVSLTDDVSKKVQDSFVDMCASLDTKTDKAALLNEMLILSRLVASSSGSSSVEFEHWQHAIRISSANSSEMSMWRSR</sequence>
<dbReference type="OMA" id="YPYQTVE"/>
<accession>A0A7I4YW88</accession>
<evidence type="ECO:0000256" key="5">
    <source>
        <dbReference type="SAM" id="MobiDB-lite"/>
    </source>
</evidence>
<dbReference type="InterPro" id="IPR019140">
    <property type="entry name" value="MCM_complex-bd"/>
</dbReference>
<evidence type="ECO:0000256" key="3">
    <source>
        <dbReference type="ARBA" id="ARBA00015405"/>
    </source>
</evidence>
<name>A0A7I4YW88_HAECO</name>
<dbReference type="WBParaSite" id="HCON_00149610-00002">
    <property type="protein sequence ID" value="HCON_00149610-00002"/>
    <property type="gene ID" value="HCON_00149610"/>
</dbReference>
<dbReference type="OrthoDB" id="329666at2759"/>
<dbReference type="Proteomes" id="UP000025227">
    <property type="component" value="Unplaced"/>
</dbReference>
<dbReference type="GO" id="GO:0005634">
    <property type="term" value="C:nucleus"/>
    <property type="evidence" value="ECO:0007669"/>
    <property type="project" value="UniProtKB-SubCell"/>
</dbReference>
<comment type="subcellular location">
    <subcellularLocation>
        <location evidence="1">Nucleus</location>
    </subcellularLocation>
</comment>
<protein>
    <recommendedName>
        <fullName evidence="3">Mini-chromosome maintenance complex-binding protein</fullName>
    </recommendedName>
</protein>
<evidence type="ECO:0000256" key="4">
    <source>
        <dbReference type="ARBA" id="ARBA00023242"/>
    </source>
</evidence>